<dbReference type="Proteomes" id="UP000239415">
    <property type="component" value="Unassembled WGS sequence"/>
</dbReference>
<keyword evidence="1" id="KW-0159">Chromosome partition</keyword>
<dbReference type="GO" id="GO:0005694">
    <property type="term" value="C:chromosome"/>
    <property type="evidence" value="ECO:0007669"/>
    <property type="project" value="TreeGrafter"/>
</dbReference>
<reference evidence="4 5" key="1">
    <citation type="submission" date="2018-03" db="EMBL/GenBank/DDBJ databases">
        <title>Genomic Encyclopedia of Archaeal and Bacterial Type Strains, Phase II (KMG-II): from individual species to whole genera.</title>
        <authorList>
            <person name="Goeker M."/>
        </authorList>
    </citation>
    <scope>NUCLEOTIDE SEQUENCE [LARGE SCALE GENOMIC DNA]</scope>
    <source>
        <strain evidence="4 5">DSM 43146</strain>
    </source>
</reference>
<sequence length="543" mass="59417">MADAATIERPGETAEEAAVPAVREPHVTTSAEQSSAAPEGGGPYLAWIDPRDLLSHPNNPRKNLGDLTELKASIASVGVVQALTVFPDASGYRILAGWRRANAAAQVLDDGNWPAGKREAVPCLVDPDAAGGELDQMVSMLVENDQRVDLTPTERAKAYAQLELFGLDPSMIAKRVGRKVETVQASLKLVRLGDAALKAADNGELDLRDAHRMRQFDSDPDAMDRLIRKIGNSWSLRHQLDEEERRARVRQDEQRLYKELAAAGVNVIRRPKGWPYDCKAASVSSLRTADDEPIDVNEVKAQPGFAGFVDKDGSSAAAIIVCLDPEAHGYKRRGSTNYKTAEQLAEAQEKQRLHGELEQRITDAQELRDQFIIRTWGNAKSTKPLLVEALRQTVAKPDALRRGDEELIRGLAGGDILDVNGAGADRLNRILIAMWLAAEADNLADAINGRYGNDKRRALAFLDRLLANGYGLAEVETEARERLVKWVENDDAEKARRAAAEKAREEAPAVDAIDPAVAAAIAADEGVDEDEDFDDEDDFDEEE</sequence>
<dbReference type="InterPro" id="IPR003115">
    <property type="entry name" value="ParB_N"/>
</dbReference>
<dbReference type="SUPFAM" id="SSF109709">
    <property type="entry name" value="KorB DNA-binding domain-like"/>
    <property type="match status" value="1"/>
</dbReference>
<dbReference type="PANTHER" id="PTHR33375:SF1">
    <property type="entry name" value="CHROMOSOME-PARTITIONING PROTEIN PARB-RELATED"/>
    <property type="match status" value="1"/>
</dbReference>
<dbReference type="GO" id="GO:0045881">
    <property type="term" value="P:positive regulation of sporulation resulting in formation of a cellular spore"/>
    <property type="evidence" value="ECO:0007669"/>
    <property type="project" value="TreeGrafter"/>
</dbReference>
<feature type="region of interest" description="Disordered" evidence="2">
    <location>
        <begin position="524"/>
        <end position="543"/>
    </location>
</feature>
<dbReference type="InterPro" id="IPR050336">
    <property type="entry name" value="Chromosome_partition/occlusion"/>
</dbReference>
<dbReference type="PANTHER" id="PTHR33375">
    <property type="entry name" value="CHROMOSOME-PARTITIONING PROTEIN PARB-RELATED"/>
    <property type="match status" value="1"/>
</dbReference>
<accession>A0A2T0KPF0</accession>
<dbReference type="AlphaFoldDB" id="A0A2T0KPF0"/>
<dbReference type="SMART" id="SM00470">
    <property type="entry name" value="ParB"/>
    <property type="match status" value="1"/>
</dbReference>
<comment type="caution">
    <text evidence="4">The sequence shown here is derived from an EMBL/GenBank/DDBJ whole genome shotgun (WGS) entry which is preliminary data.</text>
</comment>
<evidence type="ECO:0000259" key="3">
    <source>
        <dbReference type="SMART" id="SM00470"/>
    </source>
</evidence>
<dbReference type="Pfam" id="PF17762">
    <property type="entry name" value="HTH_ParB"/>
    <property type="match status" value="1"/>
</dbReference>
<gene>
    <name evidence="4" type="ORF">CLV67_101333</name>
</gene>
<name>A0A2T0KPF0_9ACTN</name>
<feature type="domain" description="ParB-like N-terminal" evidence="3">
    <location>
        <begin position="46"/>
        <end position="146"/>
    </location>
</feature>
<proteinExistence type="predicted"/>
<dbReference type="Pfam" id="PF02195">
    <property type="entry name" value="ParB_N"/>
    <property type="match status" value="1"/>
</dbReference>
<dbReference type="Gene3D" id="3.90.1530.30">
    <property type="match status" value="1"/>
</dbReference>
<dbReference type="EMBL" id="PVMZ01000001">
    <property type="protein sequence ID" value="PRX25616.1"/>
    <property type="molecule type" value="Genomic_DNA"/>
</dbReference>
<evidence type="ECO:0000313" key="5">
    <source>
        <dbReference type="Proteomes" id="UP000239415"/>
    </source>
</evidence>
<feature type="region of interest" description="Disordered" evidence="2">
    <location>
        <begin position="1"/>
        <end position="42"/>
    </location>
</feature>
<protein>
    <submittedName>
        <fullName evidence="4">ParB family chromosome partitioning protein</fullName>
    </submittedName>
</protein>
<dbReference type="InterPro" id="IPR041468">
    <property type="entry name" value="HTH_ParB/Spo0J"/>
</dbReference>
<dbReference type="SUPFAM" id="SSF110849">
    <property type="entry name" value="ParB/Sulfiredoxin"/>
    <property type="match status" value="1"/>
</dbReference>
<dbReference type="InterPro" id="IPR036086">
    <property type="entry name" value="ParB/Sulfiredoxin_sf"/>
</dbReference>
<dbReference type="GO" id="GO:0007059">
    <property type="term" value="P:chromosome segregation"/>
    <property type="evidence" value="ECO:0007669"/>
    <property type="project" value="UniProtKB-KW"/>
</dbReference>
<dbReference type="Gene3D" id="1.10.10.2830">
    <property type="match status" value="1"/>
</dbReference>
<evidence type="ECO:0000256" key="2">
    <source>
        <dbReference type="SAM" id="MobiDB-lite"/>
    </source>
</evidence>
<keyword evidence="5" id="KW-1185">Reference proteome</keyword>
<organism evidence="4 5">
    <name type="scientific">Actinoplanes italicus</name>
    <dbReference type="NCBI Taxonomy" id="113567"/>
    <lineage>
        <taxon>Bacteria</taxon>
        <taxon>Bacillati</taxon>
        <taxon>Actinomycetota</taxon>
        <taxon>Actinomycetes</taxon>
        <taxon>Micromonosporales</taxon>
        <taxon>Micromonosporaceae</taxon>
        <taxon>Actinoplanes</taxon>
    </lineage>
</organism>
<evidence type="ECO:0000313" key="4">
    <source>
        <dbReference type="EMBL" id="PRX25616.1"/>
    </source>
</evidence>
<evidence type="ECO:0000256" key="1">
    <source>
        <dbReference type="ARBA" id="ARBA00022829"/>
    </source>
</evidence>
<feature type="compositionally biased region" description="Acidic residues" evidence="2">
    <location>
        <begin position="525"/>
        <end position="543"/>
    </location>
</feature>